<dbReference type="GO" id="GO:0051225">
    <property type="term" value="P:spindle assembly"/>
    <property type="evidence" value="ECO:0007669"/>
    <property type="project" value="InterPro"/>
</dbReference>
<accession>W9Z7C8</accession>
<dbReference type="HOGENOM" id="CLU_698298_0_0_1"/>
<dbReference type="eggNOG" id="ENOG502S4RN">
    <property type="taxonomic scope" value="Eukaryota"/>
</dbReference>
<dbReference type="GeneID" id="19158392"/>
<gene>
    <name evidence="3" type="ORF">A1O1_03500</name>
</gene>
<proteinExistence type="predicted"/>
<evidence type="ECO:0000313" key="3">
    <source>
        <dbReference type="EMBL" id="EXJ90399.1"/>
    </source>
</evidence>
<dbReference type="GO" id="GO:0008017">
    <property type="term" value="F:microtubule binding"/>
    <property type="evidence" value="ECO:0007669"/>
    <property type="project" value="TreeGrafter"/>
</dbReference>
<evidence type="ECO:0000256" key="1">
    <source>
        <dbReference type="SAM" id="MobiDB-lite"/>
    </source>
</evidence>
<dbReference type="Proteomes" id="UP000019484">
    <property type="component" value="Unassembled WGS sequence"/>
</dbReference>
<protein>
    <recommendedName>
        <fullName evidence="2">HAUS augmin-like complex subunit 6 N-terminal domain-containing protein</fullName>
    </recommendedName>
</protein>
<feature type="region of interest" description="Disordered" evidence="1">
    <location>
        <begin position="345"/>
        <end position="395"/>
    </location>
</feature>
<dbReference type="InterPro" id="IPR028163">
    <property type="entry name" value="HAUS_6_N"/>
</dbReference>
<reference evidence="3 4" key="1">
    <citation type="submission" date="2013-03" db="EMBL/GenBank/DDBJ databases">
        <title>The Genome Sequence of Capronia coronata CBS 617.96.</title>
        <authorList>
            <consortium name="The Broad Institute Genomics Platform"/>
            <person name="Cuomo C."/>
            <person name="de Hoog S."/>
            <person name="Gorbushina A."/>
            <person name="Walker B."/>
            <person name="Young S.K."/>
            <person name="Zeng Q."/>
            <person name="Gargeya S."/>
            <person name="Fitzgerald M."/>
            <person name="Haas B."/>
            <person name="Abouelleil A."/>
            <person name="Allen A.W."/>
            <person name="Alvarado L."/>
            <person name="Arachchi H.M."/>
            <person name="Berlin A.M."/>
            <person name="Chapman S.B."/>
            <person name="Gainer-Dewar J."/>
            <person name="Goldberg J."/>
            <person name="Griggs A."/>
            <person name="Gujja S."/>
            <person name="Hansen M."/>
            <person name="Howarth C."/>
            <person name="Imamovic A."/>
            <person name="Ireland A."/>
            <person name="Larimer J."/>
            <person name="McCowan C."/>
            <person name="Murphy C."/>
            <person name="Pearson M."/>
            <person name="Poon T.W."/>
            <person name="Priest M."/>
            <person name="Roberts A."/>
            <person name="Saif S."/>
            <person name="Shea T."/>
            <person name="Sisk P."/>
            <person name="Sykes S."/>
            <person name="Wortman J."/>
            <person name="Nusbaum C."/>
            <person name="Birren B."/>
        </authorList>
    </citation>
    <scope>NUCLEOTIDE SEQUENCE [LARGE SCALE GENOMIC DNA]</scope>
    <source>
        <strain evidence="3 4">CBS 617.96</strain>
    </source>
</reference>
<organism evidence="3 4">
    <name type="scientific">Capronia coronata CBS 617.96</name>
    <dbReference type="NCBI Taxonomy" id="1182541"/>
    <lineage>
        <taxon>Eukaryota</taxon>
        <taxon>Fungi</taxon>
        <taxon>Dikarya</taxon>
        <taxon>Ascomycota</taxon>
        <taxon>Pezizomycotina</taxon>
        <taxon>Eurotiomycetes</taxon>
        <taxon>Chaetothyriomycetidae</taxon>
        <taxon>Chaetothyriales</taxon>
        <taxon>Herpotrichiellaceae</taxon>
        <taxon>Capronia</taxon>
    </lineage>
</organism>
<dbReference type="InterPro" id="IPR026797">
    <property type="entry name" value="HAUS_6"/>
</dbReference>
<dbReference type="STRING" id="1182541.W9Z7C8"/>
<dbReference type="EMBL" id="AMWN01000003">
    <property type="protein sequence ID" value="EXJ90399.1"/>
    <property type="molecule type" value="Genomic_DNA"/>
</dbReference>
<dbReference type="PANTHER" id="PTHR16151:SF2">
    <property type="entry name" value="HAUS AUGMIN-LIKE COMPLEX SUBUNIT 6"/>
    <property type="match status" value="1"/>
</dbReference>
<dbReference type="GO" id="GO:0070652">
    <property type="term" value="C:HAUS complex"/>
    <property type="evidence" value="ECO:0007669"/>
    <property type="project" value="InterPro"/>
</dbReference>
<dbReference type="GO" id="GO:1990498">
    <property type="term" value="C:mitotic spindle microtubule"/>
    <property type="evidence" value="ECO:0007669"/>
    <property type="project" value="TreeGrafter"/>
</dbReference>
<dbReference type="PANTHER" id="PTHR16151">
    <property type="entry name" value="HAUS AUGMIN-LIKE COMPLEX SUBUNIT 6"/>
    <property type="match status" value="1"/>
</dbReference>
<keyword evidence="4" id="KW-1185">Reference proteome</keyword>
<evidence type="ECO:0000259" key="2">
    <source>
        <dbReference type="Pfam" id="PF14661"/>
    </source>
</evidence>
<name>W9Z7C8_9EURO</name>
<comment type="caution">
    <text evidence="3">The sequence shown here is derived from an EMBL/GenBank/DDBJ whole genome shotgun (WGS) entry which is preliminary data.</text>
</comment>
<dbReference type="RefSeq" id="XP_007722593.1">
    <property type="nucleotide sequence ID" value="XM_007724403.1"/>
</dbReference>
<feature type="domain" description="HAUS augmin-like complex subunit 6 N-terminal" evidence="2">
    <location>
        <begin position="17"/>
        <end position="242"/>
    </location>
</feature>
<dbReference type="Pfam" id="PF14661">
    <property type="entry name" value="HAUS6_N"/>
    <property type="match status" value="1"/>
</dbReference>
<sequence>MANPQTQWRPRNDIAIFVRTLHLLDLDLLPDFPGITESTFGSSTSTSVTAAAVRTISSHSQPQNLQSRIKAVEWSLYRLFEVYDVEATRAKLAGFFPPSAPIQSLNLRTAIYKWLTELKRDGVLPRETVLRKTMLDECKGEKFEELLAAFAMVVLRKRLARKSGRVKGIQALAMMEAKTRQMSDRETTVALILAHRVSLRQSLQRRQHLQSEAHTQIQSLGVLRDNISRRLEIASQPENIEELSTPQYETLKDQVNQAFAADRQWAAYILEGNPAATSLPVTTAEAVQQLFASPARLASNDKSLFEETSGNPQVNQAMIELQQSVLDHQARAQRLSRLRESLLDETHQLPPQPSSTGTPGSEQARPPLWKTAQKESSNGPRFNRHQALTLASLPV</sequence>
<evidence type="ECO:0000313" key="4">
    <source>
        <dbReference type="Proteomes" id="UP000019484"/>
    </source>
</evidence>
<dbReference type="AlphaFoldDB" id="W9Z7C8"/>
<dbReference type="OrthoDB" id="5575722at2759"/>